<organism evidence="1 2">
    <name type="scientific">Aureobasidium pullulans</name>
    <name type="common">Black yeast</name>
    <name type="synonym">Pullularia pullulans</name>
    <dbReference type="NCBI Taxonomy" id="5580"/>
    <lineage>
        <taxon>Eukaryota</taxon>
        <taxon>Fungi</taxon>
        <taxon>Dikarya</taxon>
        <taxon>Ascomycota</taxon>
        <taxon>Pezizomycotina</taxon>
        <taxon>Dothideomycetes</taxon>
        <taxon>Dothideomycetidae</taxon>
        <taxon>Dothideales</taxon>
        <taxon>Saccotheciaceae</taxon>
        <taxon>Aureobasidium</taxon>
    </lineage>
</organism>
<evidence type="ECO:0000313" key="1">
    <source>
        <dbReference type="EMBL" id="THW65113.1"/>
    </source>
</evidence>
<dbReference type="AlphaFoldDB" id="A0A4S8ZGY3"/>
<evidence type="ECO:0000313" key="2">
    <source>
        <dbReference type="Proteomes" id="UP000310421"/>
    </source>
</evidence>
<dbReference type="Proteomes" id="UP000310421">
    <property type="component" value="Unassembled WGS sequence"/>
</dbReference>
<proteinExistence type="predicted"/>
<protein>
    <submittedName>
        <fullName evidence="1">Uncharacterized protein</fullName>
    </submittedName>
</protein>
<sequence length="60" mass="6688">MYMMADQQQSASPCAKLCYAHYVEMHNVFKISAASTKSVILSASLRTTREILKTLCISTD</sequence>
<accession>A0A4S8ZGY3</accession>
<gene>
    <name evidence="1" type="ORF">D6D20_02309</name>
</gene>
<reference evidence="1 2" key="1">
    <citation type="submission" date="2018-10" db="EMBL/GenBank/DDBJ databases">
        <title>Fifty Aureobasidium pullulans genomes reveal a recombining polyextremotolerant generalist.</title>
        <authorList>
            <person name="Gostincar C."/>
            <person name="Turk M."/>
            <person name="Zajc J."/>
            <person name="Gunde-Cimerman N."/>
        </authorList>
    </citation>
    <scope>NUCLEOTIDE SEQUENCE [LARGE SCALE GENOMIC DNA]</scope>
    <source>
        <strain evidence="1 2">EXF-10751</strain>
    </source>
</reference>
<comment type="caution">
    <text evidence="1">The sequence shown here is derived from an EMBL/GenBank/DDBJ whole genome shotgun (WGS) entry which is preliminary data.</text>
</comment>
<dbReference type="EMBL" id="QZAN01000015">
    <property type="protein sequence ID" value="THW65113.1"/>
    <property type="molecule type" value="Genomic_DNA"/>
</dbReference>
<name>A0A4S8ZGY3_AURPU</name>